<evidence type="ECO:0000313" key="4">
    <source>
        <dbReference type="EMBL" id="TMQ49612.1"/>
    </source>
</evidence>
<feature type="transmembrane region" description="Helical" evidence="3">
    <location>
        <begin position="252"/>
        <end position="275"/>
    </location>
</feature>
<organism evidence="4 5">
    <name type="scientific">Eiseniibacteriota bacterium</name>
    <dbReference type="NCBI Taxonomy" id="2212470"/>
    <lineage>
        <taxon>Bacteria</taxon>
        <taxon>Candidatus Eiseniibacteriota</taxon>
    </lineage>
</organism>
<keyword evidence="3" id="KW-0472">Membrane</keyword>
<feature type="transmembrane region" description="Helical" evidence="3">
    <location>
        <begin position="154"/>
        <end position="170"/>
    </location>
</feature>
<dbReference type="AlphaFoldDB" id="A0A538SE08"/>
<evidence type="ECO:0000256" key="2">
    <source>
        <dbReference type="SAM" id="MobiDB-lite"/>
    </source>
</evidence>
<comment type="caution">
    <text evidence="4">The sequence shown here is derived from an EMBL/GenBank/DDBJ whole genome shotgun (WGS) entry which is preliminary data.</text>
</comment>
<dbReference type="Gene3D" id="1.25.40.10">
    <property type="entry name" value="Tetratricopeptide repeat domain"/>
    <property type="match status" value="1"/>
</dbReference>
<proteinExistence type="predicted"/>
<dbReference type="Proteomes" id="UP000320184">
    <property type="component" value="Unassembled WGS sequence"/>
</dbReference>
<feature type="transmembrane region" description="Helical" evidence="3">
    <location>
        <begin position="51"/>
        <end position="72"/>
    </location>
</feature>
<dbReference type="Pfam" id="PF13181">
    <property type="entry name" value="TPR_8"/>
    <property type="match status" value="1"/>
</dbReference>
<sequence>MSARSRSKARTTLPRPSPAPSKPTRSHPPSERPTRSETLTAAAPVAMTDPAMIAAALFATACILYLVTYHIYDIDLWHNLAYGRAVARLGRVPLTQMWTWPTYGQPDVNTSWLFRVLVWKLWELAGVWGLMAWRWTSTLVAFGLAWLAARRMGARGFVPLLVLLACALVYRSRAQIRPETFAALLLSASIWILETRRHGGPDRSVWLVAIAWGWINAHLSYYILFVVLGIYLLDAEVAARAGGGPAPRRLRVAGACALAVSLLNPFGWHALAWPFQYFFTWRKEPFYRDIAELRPISWAAGHTLLIAGWPLLLAWRARRRGVDLVETLMCLFLSGLVIMGQRFLGSYAVAAAPYMARDLEEWVQARVWPAWTARTWSRAALAALGCLSLTAWEARRPGFVPGVGIEMGEAPVHACDFIEKTGIRGRAFNDFPIGGYMLYRFWPDRERLPFLGCLTEHSTRRQRQLHHDAYFAAPEGWYALDREYHFDYAVLMRQQRGKGMLLDILDADATWSLVFADDAAAVYVRRRGPLAGVAERHGYRVLGAGLAALDRLDVATATDSTLRARLVSELRREVSESPATSLASKMLGYIALLEGRRDEARREFRRAVSISPFISRVHLQLGSLALEDGQPEVALREFEAERARDPKLEGIAFRIGQAYARSGRRDRALDWYRRELEQHPDSQEARDSLTASGRGA</sequence>
<feature type="repeat" description="TPR" evidence="1">
    <location>
        <begin position="581"/>
        <end position="614"/>
    </location>
</feature>
<feature type="transmembrane region" description="Helical" evidence="3">
    <location>
        <begin position="321"/>
        <end position="339"/>
    </location>
</feature>
<evidence type="ECO:0000313" key="5">
    <source>
        <dbReference type="Proteomes" id="UP000320184"/>
    </source>
</evidence>
<feature type="transmembrane region" description="Helical" evidence="3">
    <location>
        <begin position="125"/>
        <end position="147"/>
    </location>
</feature>
<dbReference type="SUPFAM" id="SSF48452">
    <property type="entry name" value="TPR-like"/>
    <property type="match status" value="1"/>
</dbReference>
<feature type="transmembrane region" description="Helical" evidence="3">
    <location>
        <begin position="296"/>
        <end position="315"/>
    </location>
</feature>
<name>A0A538SE08_UNCEI</name>
<accession>A0A538SE08</accession>
<feature type="region of interest" description="Disordered" evidence="2">
    <location>
        <begin position="675"/>
        <end position="696"/>
    </location>
</feature>
<feature type="repeat" description="TPR" evidence="1">
    <location>
        <begin position="649"/>
        <end position="682"/>
    </location>
</feature>
<keyword evidence="3" id="KW-0812">Transmembrane</keyword>
<dbReference type="Pfam" id="PF13432">
    <property type="entry name" value="TPR_16"/>
    <property type="match status" value="1"/>
</dbReference>
<evidence type="ECO:0000256" key="1">
    <source>
        <dbReference type="PROSITE-ProRule" id="PRU00339"/>
    </source>
</evidence>
<dbReference type="InterPro" id="IPR019734">
    <property type="entry name" value="TPR_rpt"/>
</dbReference>
<keyword evidence="3" id="KW-1133">Transmembrane helix</keyword>
<feature type="transmembrane region" description="Helical" evidence="3">
    <location>
        <begin position="205"/>
        <end position="232"/>
    </location>
</feature>
<feature type="region of interest" description="Disordered" evidence="2">
    <location>
        <begin position="1"/>
        <end position="38"/>
    </location>
</feature>
<keyword evidence="1" id="KW-0802">TPR repeat</keyword>
<dbReference type="InterPro" id="IPR011990">
    <property type="entry name" value="TPR-like_helical_dom_sf"/>
</dbReference>
<evidence type="ECO:0000256" key="3">
    <source>
        <dbReference type="SAM" id="Phobius"/>
    </source>
</evidence>
<reference evidence="4 5" key="1">
    <citation type="journal article" date="2019" name="Nat. Microbiol.">
        <title>Mediterranean grassland soil C-N compound turnover is dependent on rainfall and depth, and is mediated by genomically divergent microorganisms.</title>
        <authorList>
            <person name="Diamond S."/>
            <person name="Andeer P.F."/>
            <person name="Li Z."/>
            <person name="Crits-Christoph A."/>
            <person name="Burstein D."/>
            <person name="Anantharaman K."/>
            <person name="Lane K.R."/>
            <person name="Thomas B.C."/>
            <person name="Pan C."/>
            <person name="Northen T.R."/>
            <person name="Banfield J.F."/>
        </authorList>
    </citation>
    <scope>NUCLEOTIDE SEQUENCE [LARGE SCALE GENOMIC DNA]</scope>
    <source>
        <strain evidence="4">WS_3</strain>
    </source>
</reference>
<feature type="compositionally biased region" description="Basic and acidic residues" evidence="2">
    <location>
        <begin position="675"/>
        <end position="687"/>
    </location>
</feature>
<protein>
    <submittedName>
        <fullName evidence="4">Tetratricopeptide repeat protein</fullName>
    </submittedName>
</protein>
<gene>
    <name evidence="4" type="ORF">E6K73_09605</name>
</gene>
<dbReference type="PROSITE" id="PS50005">
    <property type="entry name" value="TPR"/>
    <property type="match status" value="2"/>
</dbReference>
<dbReference type="EMBL" id="VBOT01000120">
    <property type="protein sequence ID" value="TMQ49612.1"/>
    <property type="molecule type" value="Genomic_DNA"/>
</dbReference>